<dbReference type="AlphaFoldDB" id="A0A512LB64"/>
<feature type="signal peptide" evidence="1">
    <location>
        <begin position="1"/>
        <end position="20"/>
    </location>
</feature>
<evidence type="ECO:0000313" key="2">
    <source>
        <dbReference type="EMBL" id="GEP31717.1"/>
    </source>
</evidence>
<name>A0A512LB64_9PROT</name>
<dbReference type="Gene3D" id="3.40.1260.10">
    <property type="entry name" value="DsrEFH-like"/>
    <property type="match status" value="1"/>
</dbReference>
<gene>
    <name evidence="2" type="ORF">TPL01_28550</name>
</gene>
<dbReference type="PANTHER" id="PTHR37691:SF1">
    <property type="entry name" value="BLR3518 PROTEIN"/>
    <property type="match status" value="1"/>
</dbReference>
<reference evidence="2 3" key="1">
    <citation type="submission" date="2019-07" db="EMBL/GenBank/DDBJ databases">
        <title>Whole genome shotgun sequence of Thiobacillus plumbophilus NBRC 107929.</title>
        <authorList>
            <person name="Hosoyama A."/>
            <person name="Uohara A."/>
            <person name="Ohji S."/>
            <person name="Ichikawa N."/>
        </authorList>
    </citation>
    <scope>NUCLEOTIDE SEQUENCE [LARGE SCALE GENOMIC DNA]</scope>
    <source>
        <strain evidence="2 3">NBRC 107929</strain>
    </source>
</reference>
<keyword evidence="1" id="KW-0732">Signal</keyword>
<comment type="caution">
    <text evidence="2">The sequence shown here is derived from an EMBL/GenBank/DDBJ whole genome shotgun (WGS) entry which is preliminary data.</text>
</comment>
<dbReference type="EMBL" id="BKAD01000035">
    <property type="protein sequence ID" value="GEP31717.1"/>
    <property type="molecule type" value="Genomic_DNA"/>
</dbReference>
<accession>A0A512LB64</accession>
<proteinExistence type="predicted"/>
<organism evidence="2 3">
    <name type="scientific">Sulfuriferula plumbiphila</name>
    <dbReference type="NCBI Taxonomy" id="171865"/>
    <lineage>
        <taxon>Bacteria</taxon>
        <taxon>Pseudomonadati</taxon>
        <taxon>Pseudomonadota</taxon>
        <taxon>Betaproteobacteria</taxon>
        <taxon>Nitrosomonadales</taxon>
        <taxon>Sulfuricellaceae</taxon>
        <taxon>Sulfuriferula</taxon>
    </lineage>
</organism>
<evidence type="ECO:0000256" key="1">
    <source>
        <dbReference type="SAM" id="SignalP"/>
    </source>
</evidence>
<protein>
    <submittedName>
        <fullName evidence="2">Uncharacterized protein</fullName>
    </submittedName>
</protein>
<dbReference type="InterPro" id="IPR027396">
    <property type="entry name" value="DsrEFH-like"/>
</dbReference>
<sequence length="136" mass="14813">MKKTILALLLIFGFATTVFADEHAVSEGVVVQANGKDAADFKRALILASNMHEVLTKAKFEVVVYGPSVKLLTAFSNEVPLIQKVQGEGIKIIACGRSLKSEHLNDSNLAPDITVVPFGAVHIVNRQKQGWQYIKP</sequence>
<keyword evidence="3" id="KW-1185">Reference proteome</keyword>
<dbReference type="Proteomes" id="UP000321337">
    <property type="component" value="Unassembled WGS sequence"/>
</dbReference>
<evidence type="ECO:0000313" key="3">
    <source>
        <dbReference type="Proteomes" id="UP000321337"/>
    </source>
</evidence>
<dbReference type="Pfam" id="PF02635">
    <property type="entry name" value="DsrE"/>
    <property type="match status" value="1"/>
</dbReference>
<dbReference type="RefSeq" id="WP_161984228.1">
    <property type="nucleotide sequence ID" value="NZ_AP021884.1"/>
</dbReference>
<dbReference type="SUPFAM" id="SSF75169">
    <property type="entry name" value="DsrEFH-like"/>
    <property type="match status" value="1"/>
</dbReference>
<dbReference type="PANTHER" id="PTHR37691">
    <property type="entry name" value="BLR3518 PROTEIN"/>
    <property type="match status" value="1"/>
</dbReference>
<feature type="chain" id="PRO_5022089824" evidence="1">
    <location>
        <begin position="21"/>
        <end position="136"/>
    </location>
</feature>
<dbReference type="InterPro" id="IPR003787">
    <property type="entry name" value="Sulphur_relay_DsrE/F-like"/>
</dbReference>